<evidence type="ECO:0000256" key="3">
    <source>
        <dbReference type="ARBA" id="ARBA00023065"/>
    </source>
</evidence>
<dbReference type="GO" id="GO:0045121">
    <property type="term" value="C:membrane raft"/>
    <property type="evidence" value="ECO:0007669"/>
    <property type="project" value="EnsemblFungi"/>
</dbReference>
<dbReference type="GO" id="GO:0046961">
    <property type="term" value="F:proton-transporting ATPase activity, rotational mechanism"/>
    <property type="evidence" value="ECO:0007669"/>
    <property type="project" value="InterPro"/>
</dbReference>
<dbReference type="AlphaFoldDB" id="G8C102"/>
<dbReference type="InterPro" id="IPR002842">
    <property type="entry name" value="ATPase_V1_Esu"/>
</dbReference>
<accession>G8C102</accession>
<evidence type="ECO:0000313" key="4">
    <source>
        <dbReference type="EMBL" id="CCE65830.1"/>
    </source>
</evidence>
<dbReference type="GO" id="GO:0000221">
    <property type="term" value="C:vacuolar proton-transporting V-type ATPase, V1 domain"/>
    <property type="evidence" value="ECO:0007669"/>
    <property type="project" value="EnsemblFungi"/>
</dbReference>
<dbReference type="HAMAP" id="MF_00311">
    <property type="entry name" value="ATP_synth_E_arch"/>
    <property type="match status" value="1"/>
</dbReference>
<dbReference type="Proteomes" id="UP000005666">
    <property type="component" value="Chromosome 14"/>
</dbReference>
<keyword evidence="5" id="KW-1185">Reference proteome</keyword>
<evidence type="ECO:0000313" key="5">
    <source>
        <dbReference type="Proteomes" id="UP000005666"/>
    </source>
</evidence>
<dbReference type="eggNOG" id="KOG1664">
    <property type="taxonomic scope" value="Eukaryota"/>
</dbReference>
<evidence type="ECO:0000256" key="2">
    <source>
        <dbReference type="ARBA" id="ARBA00022448"/>
    </source>
</evidence>
<organism evidence="4 5">
    <name type="scientific">Tetrapisispora phaffii (strain ATCC 24235 / CBS 4417 / NBRC 1672 / NRRL Y-8282 / UCD 70-5)</name>
    <name type="common">Yeast</name>
    <name type="synonym">Fabospora phaffii</name>
    <dbReference type="NCBI Taxonomy" id="1071381"/>
    <lineage>
        <taxon>Eukaryota</taxon>
        <taxon>Fungi</taxon>
        <taxon>Dikarya</taxon>
        <taxon>Ascomycota</taxon>
        <taxon>Saccharomycotina</taxon>
        <taxon>Saccharomycetes</taxon>
        <taxon>Saccharomycetales</taxon>
        <taxon>Saccharomycetaceae</taxon>
        <taxon>Tetrapisispora</taxon>
    </lineage>
</organism>
<evidence type="ECO:0008006" key="6">
    <source>
        <dbReference type="Google" id="ProtNLM"/>
    </source>
</evidence>
<keyword evidence="2" id="KW-0813">Transport</keyword>
<dbReference type="RefSeq" id="XP_003688264.1">
    <property type="nucleotide sequence ID" value="XM_003688216.1"/>
</dbReference>
<proteinExistence type="inferred from homology"/>
<comment type="similarity">
    <text evidence="1">Belongs to the V-ATPase E subunit family.</text>
</comment>
<dbReference type="InterPro" id="IPR038495">
    <property type="entry name" value="ATPase_E_C"/>
</dbReference>
<dbReference type="OMA" id="QHMMAFI"/>
<dbReference type="SUPFAM" id="SSF160527">
    <property type="entry name" value="V-type ATPase subunit E-like"/>
    <property type="match status" value="1"/>
</dbReference>
<dbReference type="HOGENOM" id="CLU_073641_0_0_1"/>
<dbReference type="Pfam" id="PF01991">
    <property type="entry name" value="vATP-synt_E"/>
    <property type="match status" value="1"/>
</dbReference>
<name>G8C102_TETPH</name>
<reference evidence="4 5" key="1">
    <citation type="journal article" date="2011" name="Proc. Natl. Acad. Sci. U.S.A.">
        <title>Evolutionary erosion of yeast sex chromosomes by mating-type switching accidents.</title>
        <authorList>
            <person name="Gordon J.L."/>
            <person name="Armisen D."/>
            <person name="Proux-Wera E."/>
            <person name="Oheigeartaigh S.S."/>
            <person name="Byrne K.P."/>
            <person name="Wolfe K.H."/>
        </authorList>
    </citation>
    <scope>NUCLEOTIDE SEQUENCE [LARGE SCALE GENOMIC DNA]</scope>
    <source>
        <strain evidence="5">ATCC 24235 / CBS 4417 / NBRC 1672 / NRRL Y-8282 / UCD 70-5</strain>
    </source>
</reference>
<dbReference type="GO" id="GO:0000329">
    <property type="term" value="C:fungal-type vacuole membrane"/>
    <property type="evidence" value="ECO:0007669"/>
    <property type="project" value="EnsemblFungi"/>
</dbReference>
<gene>
    <name evidence="4" type="primary">TPHA0N00500</name>
    <name evidence="4" type="ordered locus">TPHA_0N00500</name>
</gene>
<dbReference type="Gene3D" id="6.10.250.1620">
    <property type="match status" value="1"/>
</dbReference>
<keyword evidence="3" id="KW-0406">Ion transport</keyword>
<sequence>MSAAITSLTPNQVNDELNKMQAFIKKEAEEKAKEIKLKADQEYEIEKSSILRTEISNIDSNFEDKLKKLKLKQQINKSTVKNKNRLKILSAKDEILNEISEVTKQKLIALSKNQGEYKKVLLSLIVEAALRLLDTDIVIRVKESDSKLVLGLIDNIKKEYKEISKRDVEVSVSESFLPKDSIGGAIVSDAAGKIEVNNTLEERLNLLNEEALPAIRFEIYGPSSTRKFFD</sequence>
<dbReference type="STRING" id="1071381.G8C102"/>
<evidence type="ECO:0000256" key="1">
    <source>
        <dbReference type="ARBA" id="ARBA00005901"/>
    </source>
</evidence>
<dbReference type="GeneID" id="11532087"/>
<dbReference type="OrthoDB" id="10263003at2759"/>
<dbReference type="Gene3D" id="3.30.2320.30">
    <property type="entry name" value="ATP synthase, E subunit, C-terminal"/>
    <property type="match status" value="1"/>
</dbReference>
<protein>
    <recommendedName>
        <fullName evidence="6">V-type proton ATPase subunit E</fullName>
    </recommendedName>
</protein>
<dbReference type="PANTHER" id="PTHR45715">
    <property type="entry name" value="ATPASE H+-TRANSPORTING V1 SUBUNIT E1A-RELATED"/>
    <property type="match status" value="1"/>
</dbReference>
<dbReference type="EMBL" id="HE612869">
    <property type="protein sequence ID" value="CCE65830.1"/>
    <property type="molecule type" value="Genomic_DNA"/>
</dbReference>
<dbReference type="KEGG" id="tpf:TPHA_0N00500"/>